<dbReference type="GO" id="GO:0004523">
    <property type="term" value="F:RNA-DNA hybrid ribonuclease activity"/>
    <property type="evidence" value="ECO:0007669"/>
    <property type="project" value="InterPro"/>
</dbReference>
<name>A0A1M6F6Z1_9BACT</name>
<dbReference type="Pfam" id="PF00075">
    <property type="entry name" value="RNase_H"/>
    <property type="match status" value="1"/>
</dbReference>
<protein>
    <submittedName>
        <fullName evidence="2">RNase H</fullName>
    </submittedName>
</protein>
<dbReference type="RefSeq" id="WP_073167711.1">
    <property type="nucleotide sequence ID" value="NZ_FQZE01000008.1"/>
</dbReference>
<dbReference type="InterPro" id="IPR036397">
    <property type="entry name" value="RNaseH_sf"/>
</dbReference>
<dbReference type="AlphaFoldDB" id="A0A1M6F6Z1"/>
<accession>A0A1M6F6Z1</accession>
<dbReference type="GO" id="GO:0003676">
    <property type="term" value="F:nucleic acid binding"/>
    <property type="evidence" value="ECO:0007669"/>
    <property type="project" value="InterPro"/>
</dbReference>
<dbReference type="InterPro" id="IPR012337">
    <property type="entry name" value="RNaseH-like_sf"/>
</dbReference>
<feature type="domain" description="RNase H type-1" evidence="1">
    <location>
        <begin position="1"/>
        <end position="155"/>
    </location>
</feature>
<dbReference type="Proteomes" id="UP000184050">
    <property type="component" value="Unassembled WGS sequence"/>
</dbReference>
<reference evidence="2 3" key="1">
    <citation type="submission" date="2016-11" db="EMBL/GenBank/DDBJ databases">
        <authorList>
            <person name="Jaros S."/>
            <person name="Januszkiewicz K."/>
            <person name="Wedrychowicz H."/>
        </authorList>
    </citation>
    <scope>NUCLEOTIDE SEQUENCE [LARGE SCALE GENOMIC DNA]</scope>
    <source>
        <strain evidence="2 3">DSM 27063</strain>
    </source>
</reference>
<proteinExistence type="predicted"/>
<dbReference type="Gene3D" id="3.30.420.10">
    <property type="entry name" value="Ribonuclease H-like superfamily/Ribonuclease H"/>
    <property type="match status" value="1"/>
</dbReference>
<keyword evidence="3" id="KW-1185">Reference proteome</keyword>
<sequence>MKELLLFTDGSVNTKTKIGIGACLAVENSEISSEKLKKEVKIKQFENTSSTRLELETLLWALGEMASSENAIIVYTDSQNITGLLRRRERLEKNDFRSKNNRLMNNHDLYREFFRVIDEFECEFVKVTGHQPTRGKDKIHRLFTLVDRASRKALRKYRG</sequence>
<dbReference type="PROSITE" id="PS50879">
    <property type="entry name" value="RNASE_H_1"/>
    <property type="match status" value="1"/>
</dbReference>
<evidence type="ECO:0000313" key="3">
    <source>
        <dbReference type="Proteomes" id="UP000184050"/>
    </source>
</evidence>
<dbReference type="SUPFAM" id="SSF53098">
    <property type="entry name" value="Ribonuclease H-like"/>
    <property type="match status" value="1"/>
</dbReference>
<dbReference type="STRING" id="1168035.SAMN05444280_10854"/>
<dbReference type="EMBL" id="FQZE01000008">
    <property type="protein sequence ID" value="SHI93433.1"/>
    <property type="molecule type" value="Genomic_DNA"/>
</dbReference>
<evidence type="ECO:0000259" key="1">
    <source>
        <dbReference type="PROSITE" id="PS50879"/>
    </source>
</evidence>
<gene>
    <name evidence="2" type="ORF">SAMN05444280_10854</name>
</gene>
<organism evidence="2 3">
    <name type="scientific">Tangfeifania diversioriginum</name>
    <dbReference type="NCBI Taxonomy" id="1168035"/>
    <lineage>
        <taxon>Bacteria</taxon>
        <taxon>Pseudomonadati</taxon>
        <taxon>Bacteroidota</taxon>
        <taxon>Bacteroidia</taxon>
        <taxon>Marinilabiliales</taxon>
        <taxon>Prolixibacteraceae</taxon>
        <taxon>Tangfeifania</taxon>
    </lineage>
</organism>
<dbReference type="OrthoDB" id="8546514at2"/>
<dbReference type="InterPro" id="IPR002156">
    <property type="entry name" value="RNaseH_domain"/>
</dbReference>
<evidence type="ECO:0000313" key="2">
    <source>
        <dbReference type="EMBL" id="SHI93433.1"/>
    </source>
</evidence>